<dbReference type="HOGENOM" id="CLU_000604_1_11_6"/>
<sequence length="247" mass="27323">MITLTDVCKSYDGRTILDRINFTLGEREICTLIGPNGAGKSTLVKLIAGLELPDAGTIQRDPRLRIGYVPQKLRMEASMPLKVSRFLSLADPLKVNRASVLEQLGILHIGNSQMHSLSGGELQRVLLARAILRKPQLLVLDEPLQGVDVAGQVTLYRLIASLRTQLNCAVLMVSHDLHLVMAQTDSVICLNQHVCCHGKPESVSRHPEYLRLFGRSVADDLAVYTHHHDHQHNLHGDVVSSCGHHHD</sequence>
<dbReference type="GO" id="GO:0010043">
    <property type="term" value="P:response to zinc ion"/>
    <property type="evidence" value="ECO:0007669"/>
    <property type="project" value="TreeGrafter"/>
</dbReference>
<keyword evidence="5 11" id="KW-0067">ATP-binding</keyword>
<dbReference type="GO" id="GO:0016887">
    <property type="term" value="F:ATP hydrolysis activity"/>
    <property type="evidence" value="ECO:0007669"/>
    <property type="project" value="InterPro"/>
</dbReference>
<dbReference type="KEGG" id="ttu:TERTU_0052"/>
<evidence type="ECO:0000313" key="11">
    <source>
        <dbReference type="EMBL" id="ACR12264.1"/>
    </source>
</evidence>
<evidence type="ECO:0000256" key="9">
    <source>
        <dbReference type="ARBA" id="ARBA00023136"/>
    </source>
</evidence>
<dbReference type="Proteomes" id="UP000009080">
    <property type="component" value="Chromosome"/>
</dbReference>
<dbReference type="InterPro" id="IPR027417">
    <property type="entry name" value="P-loop_NTPase"/>
</dbReference>
<dbReference type="GO" id="GO:0005524">
    <property type="term" value="F:ATP binding"/>
    <property type="evidence" value="ECO:0007669"/>
    <property type="project" value="UniProtKB-KW"/>
</dbReference>
<evidence type="ECO:0000256" key="3">
    <source>
        <dbReference type="ARBA" id="ARBA00022741"/>
    </source>
</evidence>
<dbReference type="InterPro" id="IPR003439">
    <property type="entry name" value="ABC_transporter-like_ATP-bd"/>
</dbReference>
<dbReference type="EC" id="3.6.3.-" evidence="11"/>
<keyword evidence="3" id="KW-0547">Nucleotide-binding</keyword>
<keyword evidence="4" id="KW-0862">Zinc</keyword>
<evidence type="ECO:0000256" key="6">
    <source>
        <dbReference type="ARBA" id="ARBA00022906"/>
    </source>
</evidence>
<keyword evidence="9" id="KW-0472">Membrane</keyword>
<dbReference type="InterPro" id="IPR017871">
    <property type="entry name" value="ABC_transporter-like_CS"/>
</dbReference>
<organism evidence="11 12">
    <name type="scientific">Teredinibacter turnerae (strain ATCC 39867 / T7901)</name>
    <dbReference type="NCBI Taxonomy" id="377629"/>
    <lineage>
        <taxon>Bacteria</taxon>
        <taxon>Pseudomonadati</taxon>
        <taxon>Pseudomonadota</taxon>
        <taxon>Gammaproteobacteria</taxon>
        <taxon>Cellvibrionales</taxon>
        <taxon>Cellvibrionaceae</taxon>
        <taxon>Teredinibacter</taxon>
    </lineage>
</organism>
<dbReference type="PANTHER" id="PTHR42734">
    <property type="entry name" value="METAL TRANSPORT SYSTEM ATP-BINDING PROTEIN TM_0124-RELATED"/>
    <property type="match status" value="1"/>
</dbReference>
<dbReference type="OrthoDB" id="5866165at2"/>
<keyword evidence="2" id="KW-1003">Cell membrane</keyword>
<reference evidence="11 12" key="1">
    <citation type="journal article" date="2009" name="PLoS ONE">
        <title>The complete genome of Teredinibacter turnerae T7901: an intracellular endosymbiont of marine wood-boring bivalves (shipworms).</title>
        <authorList>
            <person name="Yang J.C."/>
            <person name="Madupu R."/>
            <person name="Durkin A.S."/>
            <person name="Ekborg N.A."/>
            <person name="Pedamallu C.S."/>
            <person name="Hostetler J.B."/>
            <person name="Radune D."/>
            <person name="Toms B.S."/>
            <person name="Henrissat B."/>
            <person name="Coutinho P.M."/>
            <person name="Schwarz S."/>
            <person name="Field L."/>
            <person name="Trindade-Silva A.E."/>
            <person name="Soares C.A.G."/>
            <person name="Elshahawi S."/>
            <person name="Hanora A."/>
            <person name="Schmidt E.W."/>
            <person name="Haygood M.G."/>
            <person name="Posfai J."/>
            <person name="Benner J."/>
            <person name="Madinger C."/>
            <person name="Nove J."/>
            <person name="Anton B."/>
            <person name="Chaudhary K."/>
            <person name="Foster J."/>
            <person name="Holman A."/>
            <person name="Kumar S."/>
            <person name="Lessard P.A."/>
            <person name="Luyten Y.A."/>
            <person name="Slatko B."/>
            <person name="Wood N."/>
            <person name="Wu B."/>
            <person name="Teplitski M."/>
            <person name="Mougous J.D."/>
            <person name="Ward N."/>
            <person name="Eisen J.A."/>
            <person name="Badger J.H."/>
            <person name="Distel D.L."/>
        </authorList>
    </citation>
    <scope>NUCLEOTIDE SEQUENCE [LARGE SCALE GENOMIC DNA]</scope>
    <source>
        <strain evidence="12">ATCC 39867 / T7901</strain>
    </source>
</reference>
<evidence type="ECO:0000256" key="4">
    <source>
        <dbReference type="ARBA" id="ARBA00022833"/>
    </source>
</evidence>
<keyword evidence="8" id="KW-0406">Ion transport</keyword>
<proteinExistence type="predicted"/>
<dbReference type="AlphaFoldDB" id="C5BKR4"/>
<dbReference type="Pfam" id="PF00005">
    <property type="entry name" value="ABC_tran"/>
    <property type="match status" value="1"/>
</dbReference>
<evidence type="ECO:0000256" key="8">
    <source>
        <dbReference type="ARBA" id="ARBA00023065"/>
    </source>
</evidence>
<keyword evidence="6" id="KW-0864">Zinc transport</keyword>
<keyword evidence="11" id="KW-0378">Hydrolase</keyword>
<protein>
    <submittedName>
        <fullName evidence="11">Zinc import ATP-binding protein ZnuC</fullName>
        <ecNumber evidence="11">3.6.3.-</ecNumber>
    </submittedName>
</protein>
<evidence type="ECO:0000256" key="1">
    <source>
        <dbReference type="ARBA" id="ARBA00022448"/>
    </source>
</evidence>
<dbReference type="Gene3D" id="3.40.50.300">
    <property type="entry name" value="P-loop containing nucleotide triphosphate hydrolases"/>
    <property type="match status" value="1"/>
</dbReference>
<keyword evidence="7" id="KW-1278">Translocase</keyword>
<dbReference type="NCBIfam" id="NF007090">
    <property type="entry name" value="PRK09544.1"/>
    <property type="match status" value="1"/>
</dbReference>
<dbReference type="FunFam" id="3.40.50.300:FF:000392">
    <property type="entry name" value="Zinc import ATP-binding protein ZnuC"/>
    <property type="match status" value="1"/>
</dbReference>
<evidence type="ECO:0000256" key="2">
    <source>
        <dbReference type="ARBA" id="ARBA00022475"/>
    </source>
</evidence>
<dbReference type="PANTHER" id="PTHR42734:SF9">
    <property type="entry name" value="ZINC IMPORT ATP-BINDING PROTEIN ZNUC"/>
    <property type="match status" value="1"/>
</dbReference>
<dbReference type="GO" id="GO:0006829">
    <property type="term" value="P:zinc ion transport"/>
    <property type="evidence" value="ECO:0007669"/>
    <property type="project" value="UniProtKB-KW"/>
</dbReference>
<evidence type="ECO:0000313" key="12">
    <source>
        <dbReference type="Proteomes" id="UP000009080"/>
    </source>
</evidence>
<evidence type="ECO:0000256" key="7">
    <source>
        <dbReference type="ARBA" id="ARBA00022967"/>
    </source>
</evidence>
<dbReference type="EMBL" id="CP001614">
    <property type="protein sequence ID" value="ACR12264.1"/>
    <property type="molecule type" value="Genomic_DNA"/>
</dbReference>
<dbReference type="PROSITE" id="PS50893">
    <property type="entry name" value="ABC_TRANSPORTER_2"/>
    <property type="match status" value="1"/>
</dbReference>
<evidence type="ECO:0000256" key="5">
    <source>
        <dbReference type="ARBA" id="ARBA00022840"/>
    </source>
</evidence>
<keyword evidence="12" id="KW-1185">Reference proteome</keyword>
<dbReference type="eggNOG" id="COG1121">
    <property type="taxonomic scope" value="Bacteria"/>
</dbReference>
<dbReference type="RefSeq" id="WP_015818376.1">
    <property type="nucleotide sequence ID" value="NC_012997.1"/>
</dbReference>
<dbReference type="InterPro" id="IPR003593">
    <property type="entry name" value="AAA+_ATPase"/>
</dbReference>
<dbReference type="SMART" id="SM00382">
    <property type="entry name" value="AAA"/>
    <property type="match status" value="1"/>
</dbReference>
<dbReference type="PROSITE" id="PS00211">
    <property type="entry name" value="ABC_TRANSPORTER_1"/>
    <property type="match status" value="1"/>
</dbReference>
<gene>
    <name evidence="11" type="ordered locus">TERTU_0052</name>
</gene>
<name>C5BKR4_TERTT</name>
<accession>C5BKR4</accession>
<dbReference type="InterPro" id="IPR050153">
    <property type="entry name" value="Metal_Ion_Import_ABC"/>
</dbReference>
<keyword evidence="1" id="KW-0813">Transport</keyword>
<dbReference type="STRING" id="377629.TERTU_0052"/>
<evidence type="ECO:0000259" key="10">
    <source>
        <dbReference type="PROSITE" id="PS50893"/>
    </source>
</evidence>
<dbReference type="SUPFAM" id="SSF52540">
    <property type="entry name" value="P-loop containing nucleoside triphosphate hydrolases"/>
    <property type="match status" value="1"/>
</dbReference>
<feature type="domain" description="ABC transporter" evidence="10">
    <location>
        <begin position="2"/>
        <end position="216"/>
    </location>
</feature>